<evidence type="ECO:0000313" key="2">
    <source>
        <dbReference type="EMBL" id="MBP2360830.1"/>
    </source>
</evidence>
<accession>A0ABS4VA90</accession>
<evidence type="ECO:0000313" key="3">
    <source>
        <dbReference type="Proteomes" id="UP001519311"/>
    </source>
</evidence>
<evidence type="ECO:0000256" key="1">
    <source>
        <dbReference type="SAM" id="MobiDB-lite"/>
    </source>
</evidence>
<gene>
    <name evidence="2" type="ORF">JOF59_003230</name>
</gene>
<sequence>MRRYLCRLAAGFRIGIATGYRFIREAVDVLVALVPTLTEAMETIRTKAFVSLDGALLPSCSAARTRRTRKPATPSASRPEAVGSSDGLADTAVSSHAEIHCLVEQARAGLKN</sequence>
<name>A0ABS4VA90_9ACTN</name>
<proteinExistence type="predicted"/>
<comment type="caution">
    <text evidence="2">The sequence shown here is derived from an EMBL/GenBank/DDBJ whole genome shotgun (WGS) entry which is preliminary data.</text>
</comment>
<protein>
    <recommendedName>
        <fullName evidence="4">Transposase</fullName>
    </recommendedName>
</protein>
<organism evidence="2 3">
    <name type="scientific">Streptomyces clavifer</name>
    <dbReference type="NCBI Taxonomy" id="68188"/>
    <lineage>
        <taxon>Bacteria</taxon>
        <taxon>Bacillati</taxon>
        <taxon>Actinomycetota</taxon>
        <taxon>Actinomycetes</taxon>
        <taxon>Kitasatosporales</taxon>
        <taxon>Streptomycetaceae</taxon>
        <taxon>Streptomyces</taxon>
    </lineage>
</organism>
<dbReference type="Proteomes" id="UP001519311">
    <property type="component" value="Unassembled WGS sequence"/>
</dbReference>
<keyword evidence="3" id="KW-1185">Reference proteome</keyword>
<dbReference type="EMBL" id="JAGINS010000001">
    <property type="protein sequence ID" value="MBP2360830.1"/>
    <property type="molecule type" value="Genomic_DNA"/>
</dbReference>
<evidence type="ECO:0008006" key="4">
    <source>
        <dbReference type="Google" id="ProtNLM"/>
    </source>
</evidence>
<feature type="region of interest" description="Disordered" evidence="1">
    <location>
        <begin position="63"/>
        <end position="89"/>
    </location>
</feature>
<reference evidence="2 3" key="1">
    <citation type="submission" date="2021-03" db="EMBL/GenBank/DDBJ databases">
        <title>Sequencing the genomes of 1000 actinobacteria strains.</title>
        <authorList>
            <person name="Klenk H.-P."/>
        </authorList>
    </citation>
    <scope>NUCLEOTIDE SEQUENCE [LARGE SCALE GENOMIC DNA]</scope>
    <source>
        <strain evidence="2 3">DSM 40843</strain>
    </source>
</reference>